<dbReference type="PROSITE" id="PS51384">
    <property type="entry name" value="FAD_FR"/>
    <property type="match status" value="1"/>
</dbReference>
<organism evidence="2 3">
    <name type="scientific">Sinorhizobium americanum</name>
    <dbReference type="NCBI Taxonomy" id="194963"/>
    <lineage>
        <taxon>Bacteria</taxon>
        <taxon>Pseudomonadati</taxon>
        <taxon>Pseudomonadota</taxon>
        <taxon>Alphaproteobacteria</taxon>
        <taxon>Hyphomicrobiales</taxon>
        <taxon>Rhizobiaceae</taxon>
        <taxon>Sinorhizobium/Ensifer group</taxon>
        <taxon>Sinorhizobium</taxon>
    </lineage>
</organism>
<dbReference type="AlphaFoldDB" id="A0A1L3LU72"/>
<dbReference type="GO" id="GO:0016491">
    <property type="term" value="F:oxidoreductase activity"/>
    <property type="evidence" value="ECO:0007669"/>
    <property type="project" value="InterPro"/>
</dbReference>
<dbReference type="SUPFAM" id="SSF63380">
    <property type="entry name" value="Riboflavin synthase domain-like"/>
    <property type="match status" value="1"/>
</dbReference>
<dbReference type="Gene3D" id="2.40.30.10">
    <property type="entry name" value="Translation factors"/>
    <property type="match status" value="1"/>
</dbReference>
<dbReference type="InterPro" id="IPR017938">
    <property type="entry name" value="Riboflavin_synthase-like_b-brl"/>
</dbReference>
<dbReference type="CDD" id="cd06193">
    <property type="entry name" value="siderophore_interacting"/>
    <property type="match status" value="1"/>
</dbReference>
<dbReference type="InterPro" id="IPR007037">
    <property type="entry name" value="SIP_rossman_dom"/>
</dbReference>
<dbReference type="InterPro" id="IPR013113">
    <property type="entry name" value="SIP_FAD-bd"/>
</dbReference>
<dbReference type="OrthoDB" id="9814826at2"/>
<dbReference type="EMBL" id="CP013109">
    <property type="protein sequence ID" value="APG93639.1"/>
    <property type="molecule type" value="Genomic_DNA"/>
</dbReference>
<dbReference type="Pfam" id="PF08021">
    <property type="entry name" value="FAD_binding_9"/>
    <property type="match status" value="1"/>
</dbReference>
<dbReference type="PANTHER" id="PTHR30157">
    <property type="entry name" value="FERRIC REDUCTASE, NADPH-DEPENDENT"/>
    <property type="match status" value="1"/>
</dbReference>
<proteinExistence type="inferred from homology"/>
<dbReference type="Gene3D" id="3.40.50.80">
    <property type="entry name" value="Nucleotide-binding domain of ferredoxin-NADP reductase (FNR) module"/>
    <property type="match status" value="1"/>
</dbReference>
<dbReference type="KEGG" id="same:SAMCFNEI73_pB0443"/>
<name>A0A1L3LU72_9HYPH</name>
<protein>
    <submittedName>
        <fullName evidence="2">Iron-chelator utilization protein</fullName>
    </submittedName>
</protein>
<keyword evidence="3" id="KW-1185">Reference proteome</keyword>
<sequence>MSKTDVNPPYDIFSATVKKATLITPLLKRISVDAQEVSGLRADLPGQYLKVFVRDADGFRQPGRAYTVRRFDPKTSELELDFVLHGDEGNISRWASRAKAGDTLEISRPNTRSGIMIDPEGKNYFLFADETGLPAVAAIVEALPATATARLWIEIANTKEMQPLSAEAAVSVRWLCRELGETLVDAAKDLSIPSGSLVWVTAESGQVAAIRAGLKKQQSVETYALHASGYWKRGVADHRDPD</sequence>
<dbReference type="Proteomes" id="UP000182306">
    <property type="component" value="Plasmid B"/>
</dbReference>
<dbReference type="InterPro" id="IPR017927">
    <property type="entry name" value="FAD-bd_FR_type"/>
</dbReference>
<evidence type="ECO:0000313" key="3">
    <source>
        <dbReference type="Proteomes" id="UP000182306"/>
    </source>
</evidence>
<evidence type="ECO:0000313" key="2">
    <source>
        <dbReference type="EMBL" id="APG93639.1"/>
    </source>
</evidence>
<accession>A0A1L3LU72</accession>
<dbReference type="Pfam" id="PF04954">
    <property type="entry name" value="SIP"/>
    <property type="match status" value="1"/>
</dbReference>
<comment type="similarity">
    <text evidence="1">Belongs to the SIP oxidoreductase family.</text>
</comment>
<evidence type="ECO:0000256" key="1">
    <source>
        <dbReference type="ARBA" id="ARBA00035644"/>
    </source>
</evidence>
<dbReference type="RefSeq" id="WP_082912363.1">
    <property type="nucleotide sequence ID" value="NZ_CP013109.1"/>
</dbReference>
<keyword evidence="2" id="KW-0614">Plasmid</keyword>
<dbReference type="InterPro" id="IPR039374">
    <property type="entry name" value="SIP_fam"/>
</dbReference>
<dbReference type="InterPro" id="IPR039261">
    <property type="entry name" value="FNR_nucleotide-bd"/>
</dbReference>
<reference evidence="2 3" key="1">
    <citation type="submission" date="2015-10" db="EMBL/GenBank/DDBJ databases">
        <title>Genomic differences between typical nodule nitrogen-fixing rhizobial strains and those coming from bean seeds.</title>
        <authorList>
            <person name="Peralta H."/>
            <person name="Aguilar-Vera A."/>
            <person name="Diaz R."/>
            <person name="Mora Y."/>
            <person name="Martinez-Batallar G."/>
            <person name="Salazar E."/>
            <person name="Vargas-Lagunas C."/>
            <person name="Encarnacion S."/>
            <person name="Girard L."/>
            <person name="Mora J."/>
        </authorList>
    </citation>
    <scope>NUCLEOTIDE SEQUENCE [LARGE SCALE GENOMIC DNA]</scope>
    <source>
        <strain evidence="2 3">CFNEI 73</strain>
        <plasmid evidence="2 3">B</plasmid>
    </source>
</reference>
<gene>
    <name evidence="2" type="ORF">SAMCFNEI73_pB0443</name>
</gene>
<geneLocation type="plasmid" evidence="2 3">
    <name>B</name>
</geneLocation>
<dbReference type="PANTHER" id="PTHR30157:SF0">
    <property type="entry name" value="NADPH-DEPENDENT FERRIC-CHELATE REDUCTASE"/>
    <property type="match status" value="1"/>
</dbReference>